<evidence type="ECO:0000313" key="5">
    <source>
        <dbReference type="Proteomes" id="UP000522688"/>
    </source>
</evidence>
<reference evidence="2 4" key="1">
    <citation type="submission" date="2019-07" db="EMBL/GenBank/DDBJ databases">
        <title>Whole genome shotgun sequence of Frigoribacterium faeni NBRC 103066.</title>
        <authorList>
            <person name="Hosoyama A."/>
            <person name="Uohara A."/>
            <person name="Ohji S."/>
            <person name="Ichikawa N."/>
        </authorList>
    </citation>
    <scope>NUCLEOTIDE SEQUENCE [LARGE SCALE GENOMIC DNA]</scope>
    <source>
        <strain evidence="2 4">NBRC 103066</strain>
    </source>
</reference>
<comment type="caution">
    <text evidence="3">The sequence shown here is derived from an EMBL/GenBank/DDBJ whole genome shotgun (WGS) entry which is preliminary data.</text>
</comment>
<name>A0A7W3PJE3_9MICO</name>
<accession>A0A7W3PJE3</accession>
<protein>
    <recommendedName>
        <fullName evidence="6">Glycosyl hydrolase family 32 N-terminal domain-containing protein</fullName>
    </recommendedName>
</protein>
<dbReference type="Proteomes" id="UP000321154">
    <property type="component" value="Unassembled WGS sequence"/>
</dbReference>
<evidence type="ECO:0000256" key="1">
    <source>
        <dbReference type="SAM" id="MobiDB-lite"/>
    </source>
</evidence>
<dbReference type="RefSeq" id="WP_244289837.1">
    <property type="nucleotide sequence ID" value="NZ_BAAAHR010000003.1"/>
</dbReference>
<feature type="compositionally biased region" description="Pro residues" evidence="1">
    <location>
        <begin position="40"/>
        <end position="53"/>
    </location>
</feature>
<keyword evidence="4" id="KW-1185">Reference proteome</keyword>
<dbReference type="SUPFAM" id="SSF75005">
    <property type="entry name" value="Arabinanase/levansucrase/invertase"/>
    <property type="match status" value="1"/>
</dbReference>
<dbReference type="Proteomes" id="UP000522688">
    <property type="component" value="Unassembled WGS sequence"/>
</dbReference>
<evidence type="ECO:0000313" key="2">
    <source>
        <dbReference type="EMBL" id="GEK84242.1"/>
    </source>
</evidence>
<dbReference type="EMBL" id="BJUV01000031">
    <property type="protein sequence ID" value="GEK84242.1"/>
    <property type="molecule type" value="Genomic_DNA"/>
</dbReference>
<dbReference type="InterPro" id="IPR023296">
    <property type="entry name" value="Glyco_hydro_beta-prop_sf"/>
</dbReference>
<gene>
    <name evidence="3" type="ORF">FB463_002222</name>
    <name evidence="2" type="ORF">FFA01_25510</name>
</gene>
<dbReference type="EMBL" id="JACGWW010000002">
    <property type="protein sequence ID" value="MBA8813973.1"/>
    <property type="molecule type" value="Genomic_DNA"/>
</dbReference>
<proteinExistence type="predicted"/>
<sequence>MTSATPEPATPAPATPASETPAPAPETPAPATPASATPAPATPAPETPAPATPAPATHPYLVPLTRARLQQVLDDALQHRNDLTGALSQLTFSSPAAYGDQGTIWQVGPFAADDALTFTLDGQWPDPDGIGWTSDSLYNPSVIEHDGVLHLFYRASPRKESLGSRIGHATLDLRTPGAAWIDDPANPLVRPTRDVELLGVEDPKAYRAEGRWWLFHNGVFPITEEARVAFPSLGYPVEAVGIDILVSVSDDLVDWQPLGPITDHAQTRLWAKGAVIPRDEHGAAVRIGGEYLMFVSEGFDGVLHVGRSTDMATWVFEPCPYLDLSPVGGHLHEVAAAVVTGDGHLVLDVFHDVDGVFAASQVLYDLERPFEQLAVAPGGSLSWGGLQRVGGRWTFAQGWDAPPGRRDLYFYRDGADGADAPDTTPPRSI</sequence>
<dbReference type="AlphaFoldDB" id="A0A7W3PJE3"/>
<evidence type="ECO:0000313" key="3">
    <source>
        <dbReference type="EMBL" id="MBA8813973.1"/>
    </source>
</evidence>
<organism evidence="3 5">
    <name type="scientific">Frigoribacterium faeni</name>
    <dbReference type="NCBI Taxonomy" id="145483"/>
    <lineage>
        <taxon>Bacteria</taxon>
        <taxon>Bacillati</taxon>
        <taxon>Actinomycetota</taxon>
        <taxon>Actinomycetes</taxon>
        <taxon>Micrococcales</taxon>
        <taxon>Microbacteriaceae</taxon>
        <taxon>Frigoribacterium</taxon>
    </lineage>
</organism>
<evidence type="ECO:0008006" key="6">
    <source>
        <dbReference type="Google" id="ProtNLM"/>
    </source>
</evidence>
<evidence type="ECO:0000313" key="4">
    <source>
        <dbReference type="Proteomes" id="UP000321154"/>
    </source>
</evidence>
<feature type="compositionally biased region" description="Pro residues" evidence="1">
    <location>
        <begin position="22"/>
        <end position="31"/>
    </location>
</feature>
<reference evidence="3 5" key="2">
    <citation type="submission" date="2020-07" db="EMBL/GenBank/DDBJ databases">
        <title>Sequencing the genomes of 1000 actinobacteria strains.</title>
        <authorList>
            <person name="Klenk H.-P."/>
        </authorList>
    </citation>
    <scope>NUCLEOTIDE SEQUENCE [LARGE SCALE GENOMIC DNA]</scope>
    <source>
        <strain evidence="3 5">DSM 10309</strain>
    </source>
</reference>
<dbReference type="Gene3D" id="2.115.10.20">
    <property type="entry name" value="Glycosyl hydrolase domain, family 43"/>
    <property type="match status" value="1"/>
</dbReference>
<feature type="region of interest" description="Disordered" evidence="1">
    <location>
        <begin position="1"/>
        <end position="58"/>
    </location>
</feature>